<keyword evidence="9" id="KW-0067">ATP-binding</keyword>
<evidence type="ECO:0000256" key="10">
    <source>
        <dbReference type="SAM" id="Phobius"/>
    </source>
</evidence>
<dbReference type="Proteomes" id="UP001302573">
    <property type="component" value="Unassembled WGS sequence"/>
</dbReference>
<evidence type="ECO:0000259" key="11">
    <source>
        <dbReference type="PROSITE" id="PS50109"/>
    </source>
</evidence>
<dbReference type="Gene3D" id="3.30.565.10">
    <property type="entry name" value="Histidine kinase-like ATPase, C-terminal domain"/>
    <property type="match status" value="1"/>
</dbReference>
<evidence type="ECO:0000256" key="2">
    <source>
        <dbReference type="ARBA" id="ARBA00004651"/>
    </source>
</evidence>
<evidence type="ECO:0000313" key="14">
    <source>
        <dbReference type="Proteomes" id="UP001302573"/>
    </source>
</evidence>
<dbReference type="SUPFAM" id="SSF55874">
    <property type="entry name" value="ATPase domain of HSP90 chaperone/DNA topoisomerase II/histidine kinase"/>
    <property type="match status" value="1"/>
</dbReference>
<dbReference type="RefSeq" id="WP_323454176.1">
    <property type="nucleotide sequence ID" value="NZ_JAYFUI010000187.1"/>
</dbReference>
<feature type="domain" description="Histidine kinase" evidence="11">
    <location>
        <begin position="218"/>
        <end position="404"/>
    </location>
</feature>
<dbReference type="InterPro" id="IPR036097">
    <property type="entry name" value="HisK_dim/P_sf"/>
</dbReference>
<organism evidence="13 14">
    <name type="scientific">Pseudomonas machongensis</name>
    <dbReference type="NCBI Taxonomy" id="3110229"/>
    <lineage>
        <taxon>Bacteria</taxon>
        <taxon>Pseudomonadati</taxon>
        <taxon>Pseudomonadota</taxon>
        <taxon>Gammaproteobacteria</taxon>
        <taxon>Pseudomonadales</taxon>
        <taxon>Pseudomonadaceae</taxon>
        <taxon>Pseudomonas</taxon>
    </lineage>
</organism>
<keyword evidence="6" id="KW-0808">Transferase</keyword>
<dbReference type="GO" id="GO:0016301">
    <property type="term" value="F:kinase activity"/>
    <property type="evidence" value="ECO:0007669"/>
    <property type="project" value="UniProtKB-KW"/>
</dbReference>
<gene>
    <name evidence="13" type="ORF">VA602_20640</name>
</gene>
<evidence type="ECO:0000256" key="5">
    <source>
        <dbReference type="ARBA" id="ARBA00022553"/>
    </source>
</evidence>
<keyword evidence="5" id="KW-0597">Phosphoprotein</keyword>
<keyword evidence="14" id="KW-1185">Reference proteome</keyword>
<dbReference type="InterPro" id="IPR003661">
    <property type="entry name" value="HisK_dim/P_dom"/>
</dbReference>
<feature type="transmembrane region" description="Helical" evidence="10">
    <location>
        <begin position="12"/>
        <end position="35"/>
    </location>
</feature>
<keyword evidence="10" id="KW-1133">Transmembrane helix</keyword>
<feature type="transmembrane region" description="Helical" evidence="10">
    <location>
        <begin position="132"/>
        <end position="158"/>
    </location>
</feature>
<evidence type="ECO:0000256" key="9">
    <source>
        <dbReference type="ARBA" id="ARBA00022840"/>
    </source>
</evidence>
<evidence type="ECO:0000256" key="1">
    <source>
        <dbReference type="ARBA" id="ARBA00000085"/>
    </source>
</evidence>
<dbReference type="SMART" id="SM00388">
    <property type="entry name" value="HisKA"/>
    <property type="match status" value="1"/>
</dbReference>
<dbReference type="EC" id="2.7.13.3" evidence="3"/>
<feature type="domain" description="HAMP" evidence="12">
    <location>
        <begin position="159"/>
        <end position="210"/>
    </location>
</feature>
<evidence type="ECO:0000256" key="7">
    <source>
        <dbReference type="ARBA" id="ARBA00022741"/>
    </source>
</evidence>
<comment type="catalytic activity">
    <reaction evidence="1">
        <text>ATP + protein L-histidine = ADP + protein N-phospho-L-histidine.</text>
        <dbReference type="EC" id="2.7.13.3"/>
    </reaction>
</comment>
<dbReference type="InterPro" id="IPR050980">
    <property type="entry name" value="2C_sensor_his_kinase"/>
</dbReference>
<dbReference type="Gene3D" id="1.10.287.130">
    <property type="match status" value="1"/>
</dbReference>
<keyword evidence="10" id="KW-0812">Transmembrane</keyword>
<sequence>MPSPTSSFFARVLCILLPFTAFVVLLYSVLVFTSITMTEDYVVNGYIDQEVQRFEQIYASNRSEAMLPTTSYMRSYWADDTDLPQAYRAFLPGSYELDDERTHVRVVHIPAAGQNLYVEVDESLLSSLGNHISLLCSILWAVAGLVVIAGACLAVVGARHLALPVTRLAEAVKDGCLPGKELPGHERDDEIGTLSRALTQLVDRLHSTLDRERAFTRHASHELRTPLAVMRNALAVIRLPQCSAEKRARNIDRLEQASGEMEMMVQLFLCLGRESEQMPTAPVALRPMLETCLQKFEGRLAGKQQRIDLQVEADTVIDAPPNVLQVLITNLIGNAVQHGERYLQIQANASTLTLANALFPGDSGTPGFGYGLDISQRLSSHCGWRLELNREPGCFVARVHFSNH</sequence>
<dbReference type="Gene3D" id="6.10.340.10">
    <property type="match status" value="1"/>
</dbReference>
<evidence type="ECO:0000256" key="6">
    <source>
        <dbReference type="ARBA" id="ARBA00022679"/>
    </source>
</evidence>
<proteinExistence type="predicted"/>
<keyword evidence="10" id="KW-0472">Membrane</keyword>
<comment type="caution">
    <text evidence="13">The sequence shown here is derived from an EMBL/GenBank/DDBJ whole genome shotgun (WGS) entry which is preliminary data.</text>
</comment>
<dbReference type="CDD" id="cd00082">
    <property type="entry name" value="HisKA"/>
    <property type="match status" value="1"/>
</dbReference>
<accession>A0ABU5VK40</accession>
<dbReference type="PROSITE" id="PS50885">
    <property type="entry name" value="HAMP"/>
    <property type="match status" value="1"/>
</dbReference>
<dbReference type="Pfam" id="PF00512">
    <property type="entry name" value="HisKA"/>
    <property type="match status" value="1"/>
</dbReference>
<dbReference type="PANTHER" id="PTHR44936:SF10">
    <property type="entry name" value="SENSOR PROTEIN RSTB"/>
    <property type="match status" value="1"/>
</dbReference>
<comment type="subcellular location">
    <subcellularLocation>
        <location evidence="2">Cell membrane</location>
        <topology evidence="2">Multi-pass membrane protein</topology>
    </subcellularLocation>
</comment>
<keyword evidence="7" id="KW-0547">Nucleotide-binding</keyword>
<dbReference type="PANTHER" id="PTHR44936">
    <property type="entry name" value="SENSOR PROTEIN CREC"/>
    <property type="match status" value="1"/>
</dbReference>
<dbReference type="InterPro" id="IPR036890">
    <property type="entry name" value="HATPase_C_sf"/>
</dbReference>
<dbReference type="SUPFAM" id="SSF47384">
    <property type="entry name" value="Homodimeric domain of signal transducing histidine kinase"/>
    <property type="match status" value="1"/>
</dbReference>
<keyword evidence="8 13" id="KW-0418">Kinase</keyword>
<protein>
    <recommendedName>
        <fullName evidence="3">histidine kinase</fullName>
        <ecNumber evidence="3">2.7.13.3</ecNumber>
    </recommendedName>
</protein>
<dbReference type="EMBL" id="JAYFUI010000187">
    <property type="protein sequence ID" value="MEA5673729.1"/>
    <property type="molecule type" value="Genomic_DNA"/>
</dbReference>
<evidence type="ECO:0000256" key="4">
    <source>
        <dbReference type="ARBA" id="ARBA00022475"/>
    </source>
</evidence>
<dbReference type="InterPro" id="IPR003660">
    <property type="entry name" value="HAMP_dom"/>
</dbReference>
<evidence type="ECO:0000256" key="8">
    <source>
        <dbReference type="ARBA" id="ARBA00022777"/>
    </source>
</evidence>
<dbReference type="InterPro" id="IPR005467">
    <property type="entry name" value="His_kinase_dom"/>
</dbReference>
<name>A0ABU5VK40_9PSED</name>
<evidence type="ECO:0000256" key="3">
    <source>
        <dbReference type="ARBA" id="ARBA00012438"/>
    </source>
</evidence>
<reference evidence="13 14" key="1">
    <citation type="submission" date="2023-12" db="EMBL/GenBank/DDBJ databases">
        <title>Pseudomonas machongensis sp. nov., isolated from wilted pepper plants (Capsicum annuum).</title>
        <authorList>
            <person name="Qiu M."/>
            <person name="Li Y."/>
            <person name="Liu Q."/>
            <person name="Zhang X."/>
            <person name="Huang Y."/>
            <person name="Guo R."/>
            <person name="Hu M."/>
            <person name="Zhou J."/>
            <person name="Zhou X."/>
        </authorList>
    </citation>
    <scope>NUCLEOTIDE SEQUENCE [LARGE SCALE GENOMIC DNA]</scope>
    <source>
        <strain evidence="13 14">MH2</strain>
    </source>
</reference>
<dbReference type="PROSITE" id="PS50109">
    <property type="entry name" value="HIS_KIN"/>
    <property type="match status" value="1"/>
</dbReference>
<keyword evidence="4" id="KW-1003">Cell membrane</keyword>
<evidence type="ECO:0000259" key="12">
    <source>
        <dbReference type="PROSITE" id="PS50885"/>
    </source>
</evidence>
<evidence type="ECO:0000313" key="13">
    <source>
        <dbReference type="EMBL" id="MEA5673729.1"/>
    </source>
</evidence>